<organism evidence="14 15">
    <name type="scientific">Nannospalax galili</name>
    <name type="common">Northern Israeli blind subterranean mole rat</name>
    <name type="synonym">Spalax galili</name>
    <dbReference type="NCBI Taxonomy" id="1026970"/>
    <lineage>
        <taxon>Eukaryota</taxon>
        <taxon>Metazoa</taxon>
        <taxon>Chordata</taxon>
        <taxon>Craniata</taxon>
        <taxon>Vertebrata</taxon>
        <taxon>Euteleostomi</taxon>
        <taxon>Mammalia</taxon>
        <taxon>Eutheria</taxon>
        <taxon>Euarchontoglires</taxon>
        <taxon>Glires</taxon>
        <taxon>Rodentia</taxon>
        <taxon>Myomorpha</taxon>
        <taxon>Muroidea</taxon>
        <taxon>Spalacidae</taxon>
        <taxon>Spalacinae</taxon>
        <taxon>Nannospalax</taxon>
    </lineage>
</organism>
<dbReference type="PANTHER" id="PTHR10814:SF2">
    <property type="entry name" value="TRANSDUCIN-LIKE ENHANCER PROTEIN 6"/>
    <property type="match status" value="1"/>
</dbReference>
<keyword evidence="5" id="KW-0597">Phosphoprotein</keyword>
<dbReference type="SUPFAM" id="SSF50978">
    <property type="entry name" value="WD40 repeat-like"/>
    <property type="match status" value="1"/>
</dbReference>
<dbReference type="Proteomes" id="UP000694381">
    <property type="component" value="Unassembled WGS sequence"/>
</dbReference>
<evidence type="ECO:0000256" key="4">
    <source>
        <dbReference type="ARBA" id="ARBA00022490"/>
    </source>
</evidence>
<keyword evidence="7" id="KW-0677">Repeat</keyword>
<evidence type="ECO:0000256" key="11">
    <source>
        <dbReference type="ARBA" id="ARBA00073393"/>
    </source>
</evidence>
<protein>
    <recommendedName>
        <fullName evidence="11">Transducin-like enhancer protein 6</fullName>
    </recommendedName>
</protein>
<dbReference type="InterPro" id="IPR001680">
    <property type="entry name" value="WD40_rpt"/>
</dbReference>
<dbReference type="PRINTS" id="PR01850">
    <property type="entry name" value="GROUCHOFAMLY"/>
</dbReference>
<evidence type="ECO:0000256" key="10">
    <source>
        <dbReference type="ARBA" id="ARBA00023242"/>
    </source>
</evidence>
<dbReference type="GO" id="GO:0140095">
    <property type="term" value="C:cytoplasmic lattice"/>
    <property type="evidence" value="ECO:0007669"/>
    <property type="project" value="UniProtKB-ARBA"/>
</dbReference>
<evidence type="ECO:0000256" key="13">
    <source>
        <dbReference type="SAM" id="MobiDB-lite"/>
    </source>
</evidence>
<dbReference type="GO" id="GO:0140089">
    <property type="term" value="P:protein storage"/>
    <property type="evidence" value="ECO:0007669"/>
    <property type="project" value="UniProtKB-ARBA"/>
</dbReference>
<proteinExistence type="inferred from homology"/>
<keyword evidence="4" id="KW-0963">Cytoplasm</keyword>
<evidence type="ECO:0000256" key="1">
    <source>
        <dbReference type="ARBA" id="ARBA00004123"/>
    </source>
</evidence>
<dbReference type="Pfam" id="PF00400">
    <property type="entry name" value="WD40"/>
    <property type="match status" value="1"/>
</dbReference>
<dbReference type="GO" id="GO:0005667">
    <property type="term" value="C:transcription regulator complex"/>
    <property type="evidence" value="ECO:0007669"/>
    <property type="project" value="TreeGrafter"/>
</dbReference>
<name>A0A8C6RVE3_NANGA</name>
<dbReference type="GO" id="GO:0032502">
    <property type="term" value="P:developmental process"/>
    <property type="evidence" value="ECO:0007669"/>
    <property type="project" value="UniProtKB-ARBA"/>
</dbReference>
<dbReference type="GO" id="GO:0090090">
    <property type="term" value="P:negative regulation of canonical Wnt signaling pathway"/>
    <property type="evidence" value="ECO:0007669"/>
    <property type="project" value="TreeGrafter"/>
</dbReference>
<comment type="similarity">
    <text evidence="3">Belongs to the WD repeat Groucho/TLE family.</text>
</comment>
<comment type="subunit">
    <text evidence="12">Homodimers. Component of the subcortical maternal complex (SCMC), at least composed of NLRP5, KHDC3, OOEP, and TLE6. Within the complex, interacts with NLRP5, KHDC3 and OOEP. The SCMC may facilitate translocation of its components between the nuclear and cytoplasmic compartments. As part of the SCMC interacts with the SCMC-associated protein ZBED3. As part of the SCMC interacts with the SCMC-associated protein NLRP4F. As part of the SCMC interacts with the SCMC-associated protein CFL1/Cofilin-1. Interacts with FOXG1/BF-1; the interaction inhibits TLE1 interaction with FOXG1/BF-1. Interacts with NFATC1. Interacts with PAX6.</text>
</comment>
<dbReference type="FunFam" id="2.130.10.10:FF:000546">
    <property type="entry name" value="TLE family member 6, subcortical maternal complex member"/>
    <property type="match status" value="1"/>
</dbReference>
<evidence type="ECO:0000256" key="5">
    <source>
        <dbReference type="ARBA" id="ARBA00022553"/>
    </source>
</evidence>
<comment type="subcellular location">
    <subcellularLocation>
        <location evidence="2">Cytoplasm</location>
    </subcellularLocation>
    <subcellularLocation>
        <location evidence="1">Nucleus</location>
    </subcellularLocation>
</comment>
<feature type="compositionally biased region" description="Low complexity" evidence="13">
    <location>
        <begin position="192"/>
        <end position="204"/>
    </location>
</feature>
<dbReference type="AlphaFoldDB" id="A0A8C6RVE3"/>
<dbReference type="GO" id="GO:0140094">
    <property type="term" value="F:structural constituent of cytoplasmic lattice"/>
    <property type="evidence" value="ECO:0007669"/>
    <property type="project" value="UniProtKB-ARBA"/>
</dbReference>
<accession>A0A8C6RVE3</accession>
<evidence type="ECO:0000256" key="2">
    <source>
        <dbReference type="ARBA" id="ARBA00004496"/>
    </source>
</evidence>
<dbReference type="InterPro" id="IPR015943">
    <property type="entry name" value="WD40/YVTN_repeat-like_dom_sf"/>
</dbReference>
<dbReference type="Gene3D" id="2.130.10.10">
    <property type="entry name" value="YVTN repeat-like/Quinoprotein amine dehydrogenase"/>
    <property type="match status" value="1"/>
</dbReference>
<evidence type="ECO:0000313" key="15">
    <source>
        <dbReference type="Proteomes" id="UP000694381"/>
    </source>
</evidence>
<evidence type="ECO:0000313" key="14">
    <source>
        <dbReference type="Ensembl" id="ENSNGAP00000023502.1"/>
    </source>
</evidence>
<sequence length="546" mass="60055">FFLEDPCNCSFSTPRLISEMMGQLESTSYLVEHFFHLMQTFGRPTQVLELVKVSVRGMDGSACILSHKAPVAAVQASQFSTKKEAEIPETKIPQEPKFTATSVSQLYDRQLSLSEADEPLEPQPVWEQEPHFWEDILTQQLWQIFTDSHKKAQGGLGSECLLAEGPPCSQDAHQPCCFHLAHILPESPSPSPQESSTVSEQETSQLHHEVQESSDLGHPFLKPLSWDPEDFEDSWQRPSASLWKSKRFAVPHALHKVRVLKHGELLLATAVSSFTRHAFTCSRGGIKVWSLTGQVAEDHFPDSHLKPAGVQTPGAYLRTCLLSPDSRTLLAGGQNLSAVSVWDLAAPSLHLKCQLPCEGLSCQALAASLEDNQAFAGCTNGIVRMWDLDFVGPVNGAKSLVVKDNELWTGGLDACLRRWDMRTAREAVEYTFQSQIMSLSNSPQEDWLLMGLANGHQCLYSTTQGSQALTVGTKDKTILGLKFSPNGQWWVSVGMDDLVTVHSMPTGAKVFQVREATSTTCCDVAANGRLVVVGSGDQASVYQITY</sequence>
<dbReference type="OMA" id="KEELPCA"/>
<dbReference type="SMART" id="SM00320">
    <property type="entry name" value="WD40"/>
    <property type="match status" value="5"/>
</dbReference>
<dbReference type="PANTHER" id="PTHR10814">
    <property type="entry name" value="TRANSDUCIN-LIKE ENHANCER PROTEIN"/>
    <property type="match status" value="1"/>
</dbReference>
<keyword evidence="10" id="KW-0539">Nucleus</keyword>
<evidence type="ECO:0000256" key="3">
    <source>
        <dbReference type="ARBA" id="ARBA00005969"/>
    </source>
</evidence>
<dbReference type="GeneTree" id="ENSGT01030000234519"/>
<dbReference type="InterPro" id="IPR036322">
    <property type="entry name" value="WD40_repeat_dom_sf"/>
</dbReference>
<dbReference type="GO" id="GO:0005634">
    <property type="term" value="C:nucleus"/>
    <property type="evidence" value="ECO:0007669"/>
    <property type="project" value="UniProtKB-SubCell"/>
</dbReference>
<dbReference type="InterPro" id="IPR009146">
    <property type="entry name" value="Groucho_enhance"/>
</dbReference>
<keyword evidence="9" id="KW-0804">Transcription</keyword>
<evidence type="ECO:0000256" key="12">
    <source>
        <dbReference type="ARBA" id="ARBA00093475"/>
    </source>
</evidence>
<reference evidence="14" key="1">
    <citation type="submission" date="2025-08" db="UniProtKB">
        <authorList>
            <consortium name="Ensembl"/>
        </authorList>
    </citation>
    <scope>IDENTIFICATION</scope>
</reference>
<evidence type="ECO:0000256" key="6">
    <source>
        <dbReference type="ARBA" id="ARBA00022574"/>
    </source>
</evidence>
<feature type="region of interest" description="Disordered" evidence="13">
    <location>
        <begin position="187"/>
        <end position="217"/>
    </location>
</feature>
<keyword evidence="8" id="KW-0805">Transcription regulation</keyword>
<dbReference type="GO" id="GO:0106333">
    <property type="term" value="C:subcortical maternal complex"/>
    <property type="evidence" value="ECO:0007669"/>
    <property type="project" value="UniProtKB-ARBA"/>
</dbReference>
<dbReference type="GO" id="GO:0003714">
    <property type="term" value="F:transcription corepressor activity"/>
    <property type="evidence" value="ECO:0007669"/>
    <property type="project" value="TreeGrafter"/>
</dbReference>
<gene>
    <name evidence="14" type="primary">Tle6</name>
</gene>
<keyword evidence="6" id="KW-0853">WD repeat</keyword>
<evidence type="ECO:0000256" key="9">
    <source>
        <dbReference type="ARBA" id="ARBA00023163"/>
    </source>
</evidence>
<reference evidence="14" key="2">
    <citation type="submission" date="2025-09" db="UniProtKB">
        <authorList>
            <consortium name="Ensembl"/>
        </authorList>
    </citation>
    <scope>IDENTIFICATION</scope>
</reference>
<evidence type="ECO:0000256" key="8">
    <source>
        <dbReference type="ARBA" id="ARBA00023015"/>
    </source>
</evidence>
<keyword evidence="15" id="KW-1185">Reference proteome</keyword>
<dbReference type="Ensembl" id="ENSNGAT00000029200.1">
    <property type="protein sequence ID" value="ENSNGAP00000023502.1"/>
    <property type="gene ID" value="ENSNGAG00000022046.1"/>
</dbReference>
<evidence type="ECO:0000256" key="7">
    <source>
        <dbReference type="ARBA" id="ARBA00022737"/>
    </source>
</evidence>